<sequence>LKDIVCIPMEHPIVWRVVLTRMQKESYSEIESYIMDSLVQSFLKE</sequence>
<proteinExistence type="predicted"/>
<reference evidence="1 2" key="1">
    <citation type="journal article" date="2019" name="PLoS ONE">
        <title>Pup mortality in New Zealand sea lions (Phocarctos hookeri) at Enderby Island, Auckland Islands, 2013-18.</title>
        <authorList>
            <person name="Michael S.A."/>
            <person name="Hayman D.T.S."/>
            <person name="Gray R."/>
            <person name="Zhang J."/>
            <person name="Rogers L."/>
            <person name="Roe W.D."/>
        </authorList>
    </citation>
    <scope>NUCLEOTIDE SEQUENCE [LARGE SCALE GENOMIC DNA]</scope>
    <source>
        <strain evidence="1 2">SM868</strain>
    </source>
</reference>
<evidence type="ECO:0000313" key="1">
    <source>
        <dbReference type="EMBL" id="MUG33530.1"/>
    </source>
</evidence>
<accession>A0A844M460</accession>
<name>A0A844M460_9GAMM</name>
<evidence type="ECO:0000313" key="2">
    <source>
        <dbReference type="Proteomes" id="UP000442109"/>
    </source>
</evidence>
<protein>
    <submittedName>
        <fullName evidence="1">LysR family transcriptional regulator</fullName>
    </submittedName>
</protein>
<dbReference type="AlphaFoldDB" id="A0A844M460"/>
<comment type="caution">
    <text evidence="1">The sequence shown here is derived from an EMBL/GenBank/DDBJ whole genome shotgun (WGS) entry which is preliminary data.</text>
</comment>
<dbReference type="Proteomes" id="UP000442109">
    <property type="component" value="Unassembled WGS sequence"/>
</dbReference>
<keyword evidence="2" id="KW-1185">Reference proteome</keyword>
<feature type="non-terminal residue" evidence="1">
    <location>
        <position position="1"/>
    </location>
</feature>
<dbReference type="EMBL" id="WFKQ01000116">
    <property type="protein sequence ID" value="MUG33530.1"/>
    <property type="molecule type" value="Genomic_DNA"/>
</dbReference>
<organism evidence="1 2">
    <name type="scientific">Psychrobacter sanguinis</name>
    <dbReference type="NCBI Taxonomy" id="861445"/>
    <lineage>
        <taxon>Bacteria</taxon>
        <taxon>Pseudomonadati</taxon>
        <taxon>Pseudomonadota</taxon>
        <taxon>Gammaproteobacteria</taxon>
        <taxon>Moraxellales</taxon>
        <taxon>Moraxellaceae</taxon>
        <taxon>Psychrobacter</taxon>
    </lineage>
</organism>
<gene>
    <name evidence="1" type="ORF">GB996_12185</name>
</gene>